<dbReference type="RefSeq" id="WP_349301077.1">
    <property type="nucleotide sequence ID" value="NZ_JBEDNQ010000012.1"/>
</dbReference>
<dbReference type="EMBL" id="JBEDNQ010000012">
    <property type="protein sequence ID" value="MEQ3554013.1"/>
    <property type="molecule type" value="Genomic_DNA"/>
</dbReference>
<keyword evidence="3" id="KW-1185">Reference proteome</keyword>
<reference evidence="2 3" key="1">
    <citation type="submission" date="2024-03" db="EMBL/GenBank/DDBJ databases">
        <title>Draft genome sequence of Pseudonocardia nematodicida JCM 31783.</title>
        <authorList>
            <person name="Butdee W."/>
            <person name="Duangmal K."/>
        </authorList>
    </citation>
    <scope>NUCLEOTIDE SEQUENCE [LARGE SCALE GENOMIC DNA]</scope>
    <source>
        <strain evidence="2 3">JCM 31783</strain>
    </source>
</reference>
<protein>
    <submittedName>
        <fullName evidence="2">BLUF domain-containing protein</fullName>
    </submittedName>
</protein>
<sequence length="147" mass="16202">MPDTDRTIRLIYRSHSTIPDDQRDRALADIFAVARSHNADLGVTGALLITDNWFVQTLEGEESVVTGLFEKIRADGRHSGVTVVESTPVDDRVFGRWAMAKVSRVGHSDIPLHDVDGHIAPAERDATDRAQDALLTRMRNTIGADTV</sequence>
<evidence type="ECO:0000259" key="1">
    <source>
        <dbReference type="PROSITE" id="PS50925"/>
    </source>
</evidence>
<dbReference type="Pfam" id="PF04940">
    <property type="entry name" value="BLUF"/>
    <property type="match status" value="1"/>
</dbReference>
<dbReference type="SUPFAM" id="SSF54975">
    <property type="entry name" value="Acylphosphatase/BLUF domain-like"/>
    <property type="match status" value="1"/>
</dbReference>
<dbReference type="PROSITE" id="PS50925">
    <property type="entry name" value="BLUF"/>
    <property type="match status" value="1"/>
</dbReference>
<feature type="domain" description="BLUF" evidence="1">
    <location>
        <begin position="7"/>
        <end position="100"/>
    </location>
</feature>
<comment type="caution">
    <text evidence="2">The sequence shown here is derived from an EMBL/GenBank/DDBJ whole genome shotgun (WGS) entry which is preliminary data.</text>
</comment>
<proteinExistence type="predicted"/>
<evidence type="ECO:0000313" key="3">
    <source>
        <dbReference type="Proteomes" id="UP001494902"/>
    </source>
</evidence>
<dbReference type="SMART" id="SM01034">
    <property type="entry name" value="BLUF"/>
    <property type="match status" value="1"/>
</dbReference>
<gene>
    <name evidence="2" type="ORF">WIS52_26370</name>
</gene>
<accession>A0ABV1KKY2</accession>
<dbReference type="InterPro" id="IPR036046">
    <property type="entry name" value="Acylphosphatase-like_dom_sf"/>
</dbReference>
<name>A0ABV1KKY2_9PSEU</name>
<organism evidence="2 3">
    <name type="scientific">Pseudonocardia nematodicida</name>
    <dbReference type="NCBI Taxonomy" id="1206997"/>
    <lineage>
        <taxon>Bacteria</taxon>
        <taxon>Bacillati</taxon>
        <taxon>Actinomycetota</taxon>
        <taxon>Actinomycetes</taxon>
        <taxon>Pseudonocardiales</taxon>
        <taxon>Pseudonocardiaceae</taxon>
        <taxon>Pseudonocardia</taxon>
    </lineage>
</organism>
<evidence type="ECO:0000313" key="2">
    <source>
        <dbReference type="EMBL" id="MEQ3554013.1"/>
    </source>
</evidence>
<dbReference type="InterPro" id="IPR007024">
    <property type="entry name" value="BLUF_domain"/>
</dbReference>
<dbReference type="Proteomes" id="UP001494902">
    <property type="component" value="Unassembled WGS sequence"/>
</dbReference>
<dbReference type="Gene3D" id="3.30.70.100">
    <property type="match status" value="1"/>
</dbReference>